<dbReference type="SMART" id="SM01245">
    <property type="entry name" value="Jag_N"/>
    <property type="match status" value="1"/>
</dbReference>
<evidence type="ECO:0000259" key="7">
    <source>
        <dbReference type="PROSITE" id="PS51061"/>
    </source>
</evidence>
<dbReference type="SUPFAM" id="SSF82708">
    <property type="entry name" value="R3H domain"/>
    <property type="match status" value="1"/>
</dbReference>
<evidence type="ECO:0000256" key="4">
    <source>
        <dbReference type="ARBA" id="ARBA00023186"/>
    </source>
</evidence>
<dbReference type="Gene3D" id="3.30.1370.50">
    <property type="entry name" value="R3H-like domain"/>
    <property type="match status" value="1"/>
</dbReference>
<name>A0A1S8N3S0_CLOSA</name>
<comment type="caution">
    <text evidence="8">The sequence shown here is derived from an EMBL/GenBank/DDBJ whole genome shotgun (WGS) entry which is preliminary data.</text>
</comment>
<dbReference type="Pfam" id="PF13083">
    <property type="entry name" value="KH_KhpA-B"/>
    <property type="match status" value="1"/>
</dbReference>
<dbReference type="CDD" id="cd02414">
    <property type="entry name" value="KH-II_Jag"/>
    <property type="match status" value="1"/>
</dbReference>
<dbReference type="Gene3D" id="3.30.30.80">
    <property type="entry name" value="probable RNA-binding protein from clostridium symbiosum atcc 14940"/>
    <property type="match status" value="1"/>
</dbReference>
<dbReference type="InterPro" id="IPR038247">
    <property type="entry name" value="Jag_N_dom_sf"/>
</dbReference>
<accession>A0A1S8N3S0</accession>
<dbReference type="InterPro" id="IPR001374">
    <property type="entry name" value="R3H_dom"/>
</dbReference>
<dbReference type="PANTHER" id="PTHR35800">
    <property type="entry name" value="PROTEIN JAG"/>
    <property type="match status" value="1"/>
</dbReference>
<keyword evidence="2 6" id="KW-0694">RNA-binding</keyword>
<evidence type="ECO:0000256" key="5">
    <source>
        <dbReference type="ARBA" id="ARBA00023316"/>
    </source>
</evidence>
<organism evidence="8 9">
    <name type="scientific">Clostridium saccharobutylicum</name>
    <dbReference type="NCBI Taxonomy" id="169679"/>
    <lineage>
        <taxon>Bacteria</taxon>
        <taxon>Bacillati</taxon>
        <taxon>Bacillota</taxon>
        <taxon>Clostridia</taxon>
        <taxon>Eubacteriales</taxon>
        <taxon>Clostridiaceae</taxon>
        <taxon>Clostridium</taxon>
    </lineage>
</organism>
<feature type="domain" description="R3H" evidence="7">
    <location>
        <begin position="141"/>
        <end position="207"/>
    </location>
</feature>
<dbReference type="SMART" id="SM00393">
    <property type="entry name" value="R3H"/>
    <property type="match status" value="1"/>
</dbReference>
<comment type="similarity">
    <text evidence="6">Belongs to the KhpB RNA-binding protein family.</text>
</comment>
<keyword evidence="5 6" id="KW-0961">Cell wall biogenesis/degradation</keyword>
<comment type="subcellular location">
    <subcellularLocation>
        <location evidence="6">Cytoplasm</location>
    </subcellularLocation>
</comment>
<dbReference type="GO" id="GO:0003723">
    <property type="term" value="F:RNA binding"/>
    <property type="evidence" value="ECO:0007669"/>
    <property type="project" value="UniProtKB-UniRule"/>
</dbReference>
<protein>
    <recommendedName>
        <fullName evidence="6">RNA-binding protein KhpB</fullName>
    </recommendedName>
    <alternativeName>
        <fullName evidence="6">RNA-binding protein EloR</fullName>
    </alternativeName>
</protein>
<dbReference type="GO" id="GO:0071555">
    <property type="term" value="P:cell wall organization"/>
    <property type="evidence" value="ECO:0007669"/>
    <property type="project" value="UniProtKB-KW"/>
</dbReference>
<dbReference type="EMBL" id="LZYZ01000005">
    <property type="protein sequence ID" value="OOM11053.1"/>
    <property type="molecule type" value="Genomic_DNA"/>
</dbReference>
<evidence type="ECO:0000313" key="8">
    <source>
        <dbReference type="EMBL" id="OOM11053.1"/>
    </source>
</evidence>
<dbReference type="STRING" id="169679.CSACC_45240"/>
<comment type="function">
    <text evidence="6">A probable RNA chaperone. Forms a complex with KhpA which binds to cellular RNA and controls its expression. Plays a role in peptidoglycan (PG) homeostasis and cell length regulation.</text>
</comment>
<dbReference type="HAMAP" id="MF_00867">
    <property type="entry name" value="KhpB"/>
    <property type="match status" value="1"/>
</dbReference>
<evidence type="ECO:0000256" key="1">
    <source>
        <dbReference type="ARBA" id="ARBA00022490"/>
    </source>
</evidence>
<keyword evidence="1 6" id="KW-0963">Cytoplasm</keyword>
<dbReference type="Proteomes" id="UP000191154">
    <property type="component" value="Unassembled WGS sequence"/>
</dbReference>
<dbReference type="InterPro" id="IPR038008">
    <property type="entry name" value="Jag_KH"/>
</dbReference>
<dbReference type="GO" id="GO:0008360">
    <property type="term" value="P:regulation of cell shape"/>
    <property type="evidence" value="ECO:0007669"/>
    <property type="project" value="UniProtKB-KW"/>
</dbReference>
<sequence>MKSIEVEGKTVEEALSNALTQLGLEKNMVNVEILDHGSKGLFKVIGVKPAKIRVSKKYDYIEEARRFIANILSCMEIDADIDITEEDDIVEINLSGKKMGLIIGYRGETLDSIQYLVSLIVNKVHELPHKKVILDTENYRSKREETLKSVAIKTANKVRKTGKVFKLEPMNPYERRIIHSALQGNAFINTYSEGEEPFRRVVVELKKDL</sequence>
<dbReference type="InterPro" id="IPR039247">
    <property type="entry name" value="KhpB"/>
</dbReference>
<gene>
    <name evidence="6" type="primary">khpB</name>
    <name evidence="6" type="synonym">eloR</name>
    <name evidence="8" type="ORF">CLOSAC_25880</name>
</gene>
<comment type="domain">
    <text evidence="6">Has an N-terminal Jag-N domain and 2 RNA-binding domains (KH and R3H).</text>
</comment>
<dbReference type="AlphaFoldDB" id="A0A1S8N3S0"/>
<evidence type="ECO:0000256" key="2">
    <source>
        <dbReference type="ARBA" id="ARBA00022884"/>
    </source>
</evidence>
<proteinExistence type="inferred from homology"/>
<dbReference type="GO" id="GO:0009252">
    <property type="term" value="P:peptidoglycan biosynthetic process"/>
    <property type="evidence" value="ECO:0007669"/>
    <property type="project" value="UniProtKB-UniRule"/>
</dbReference>
<dbReference type="InterPro" id="IPR034079">
    <property type="entry name" value="R3H_KhpB"/>
</dbReference>
<dbReference type="Pfam" id="PF01424">
    <property type="entry name" value="R3H"/>
    <property type="match status" value="1"/>
</dbReference>
<keyword evidence="3 6" id="KW-0133">Cell shape</keyword>
<dbReference type="InterPro" id="IPR015946">
    <property type="entry name" value="KH_dom-like_a/b"/>
</dbReference>
<keyword evidence="4 6" id="KW-0143">Chaperone</keyword>
<dbReference type="GO" id="GO:0005737">
    <property type="term" value="C:cytoplasm"/>
    <property type="evidence" value="ECO:0007669"/>
    <property type="project" value="UniProtKB-SubCell"/>
</dbReference>
<dbReference type="PANTHER" id="PTHR35800:SF1">
    <property type="entry name" value="RNA-BINDING PROTEIN KHPB"/>
    <property type="match status" value="1"/>
</dbReference>
<dbReference type="InterPro" id="IPR036867">
    <property type="entry name" value="R3H_dom_sf"/>
</dbReference>
<evidence type="ECO:0000256" key="3">
    <source>
        <dbReference type="ARBA" id="ARBA00022960"/>
    </source>
</evidence>
<feature type="region of interest" description="Jag_N domain" evidence="6">
    <location>
        <begin position="5"/>
        <end position="55"/>
    </location>
</feature>
<dbReference type="Pfam" id="PF14804">
    <property type="entry name" value="Jag_N"/>
    <property type="match status" value="1"/>
</dbReference>
<dbReference type="CDD" id="cd02644">
    <property type="entry name" value="R3H_jag"/>
    <property type="match status" value="1"/>
</dbReference>
<reference evidence="8 9" key="1">
    <citation type="submission" date="2016-05" db="EMBL/GenBank/DDBJ databases">
        <title>Microbial solvent formation.</title>
        <authorList>
            <person name="Poehlein A."/>
            <person name="Montoya Solano J.D."/>
            <person name="Flitsch S."/>
            <person name="Krabben P."/>
            <person name="Duerre P."/>
            <person name="Daniel R."/>
        </authorList>
    </citation>
    <scope>NUCLEOTIDE SEQUENCE [LARGE SCALE GENOMIC DNA]</scope>
    <source>
        <strain evidence="8 9">L1-8</strain>
    </source>
</reference>
<dbReference type="Gene3D" id="3.30.300.20">
    <property type="match status" value="1"/>
</dbReference>
<dbReference type="PROSITE" id="PS51061">
    <property type="entry name" value="R3H"/>
    <property type="match status" value="1"/>
</dbReference>
<dbReference type="RefSeq" id="WP_077865776.1">
    <property type="nucleotide sequence ID" value="NZ_LZYZ01000005.1"/>
</dbReference>
<dbReference type="InterPro" id="IPR032782">
    <property type="entry name" value="KhpB_N"/>
</dbReference>
<evidence type="ECO:0000313" key="9">
    <source>
        <dbReference type="Proteomes" id="UP000191154"/>
    </source>
</evidence>
<comment type="subunit">
    <text evidence="6">Forms a complex with KhpA.</text>
</comment>
<dbReference type="NCBIfam" id="NF041568">
    <property type="entry name" value="Jag_EloR"/>
    <property type="match status" value="1"/>
</dbReference>
<evidence type="ECO:0000256" key="6">
    <source>
        <dbReference type="HAMAP-Rule" id="MF_00867"/>
    </source>
</evidence>